<keyword evidence="9" id="KW-0407">Ion channel</keyword>
<keyword evidence="5" id="KW-0406">Ion transport</keyword>
<evidence type="ECO:0000256" key="2">
    <source>
        <dbReference type="ARBA" id="ARBA00022448"/>
    </source>
</evidence>
<evidence type="ECO:0000313" key="16">
    <source>
        <dbReference type="Proteomes" id="UP000323075"/>
    </source>
</evidence>
<evidence type="ECO:0000256" key="7">
    <source>
        <dbReference type="ARBA" id="ARBA00023173"/>
    </source>
</evidence>
<feature type="transmembrane region" description="Helical" evidence="11">
    <location>
        <begin position="530"/>
        <end position="550"/>
    </location>
</feature>
<dbReference type="Proteomes" id="UP000323075">
    <property type="component" value="Unassembled WGS sequence"/>
</dbReference>
<evidence type="ECO:0000256" key="4">
    <source>
        <dbReference type="ARBA" id="ARBA00022989"/>
    </source>
</evidence>
<name>A0A4D6GU70_HALS9</name>
<feature type="domain" description="CBS" evidence="12">
    <location>
        <begin position="722"/>
        <end position="780"/>
    </location>
</feature>
<evidence type="ECO:0000256" key="8">
    <source>
        <dbReference type="ARBA" id="ARBA00023214"/>
    </source>
</evidence>
<dbReference type="InterPro" id="IPR014743">
    <property type="entry name" value="Cl-channel_core"/>
</dbReference>
<evidence type="ECO:0000256" key="9">
    <source>
        <dbReference type="ARBA" id="ARBA00023303"/>
    </source>
</evidence>
<dbReference type="Gene3D" id="1.10.3080.10">
    <property type="entry name" value="Clc chloride channel"/>
    <property type="match status" value="1"/>
</dbReference>
<feature type="transmembrane region" description="Helical" evidence="11">
    <location>
        <begin position="557"/>
        <end position="582"/>
    </location>
</feature>
<dbReference type="PROSITE" id="PS51371">
    <property type="entry name" value="CBS"/>
    <property type="match status" value="2"/>
</dbReference>
<reference evidence="13 15" key="1">
    <citation type="journal article" date="2019" name="Microbiol. Resour. Announc.">
        <title>The Genome Sequence of the Halobacterium salinarum Type Strain Is Closely Related to That of Laboratory Strains NRC-1 and R1.</title>
        <authorList>
            <person name="Pfeiffer F."/>
            <person name="Marchfelder A."/>
            <person name="Habermann B."/>
            <person name="Dyall-Smith M.L."/>
        </authorList>
    </citation>
    <scope>NUCLEOTIDE SEQUENCE [LARGE SCALE GENOMIC DNA]</scope>
    <source>
        <strain evidence="13">91-R6</strain>
        <strain evidence="15">ATCC 33171 / DSM 3754 / JCM 8978 / NBRC 102687 / NCIMB 764 / 91-R6</strain>
    </source>
</reference>
<dbReference type="Pfam" id="PF00654">
    <property type="entry name" value="Voltage_CLC"/>
    <property type="match status" value="1"/>
</dbReference>
<feature type="transmembrane region" description="Helical" evidence="11">
    <location>
        <begin position="229"/>
        <end position="256"/>
    </location>
</feature>
<evidence type="ECO:0000313" key="13">
    <source>
        <dbReference type="EMBL" id="QCC45289.1"/>
    </source>
</evidence>
<dbReference type="EMBL" id="VRYN01000001">
    <property type="protein sequence ID" value="TYO81558.1"/>
    <property type="molecule type" value="Genomic_DNA"/>
</dbReference>
<gene>
    <name evidence="13" type="primary">clc</name>
    <name evidence="14" type="ORF">APQ99_00062</name>
    <name evidence="13" type="ORF">HBSAL_08195</name>
</gene>
<protein>
    <submittedName>
        <fullName evidence="13 14">Chloride channel protein</fullName>
    </submittedName>
</protein>
<dbReference type="SUPFAM" id="SSF54631">
    <property type="entry name" value="CBS-domain pair"/>
    <property type="match status" value="1"/>
</dbReference>
<feature type="transmembrane region" description="Helical" evidence="11">
    <location>
        <begin position="413"/>
        <end position="435"/>
    </location>
</feature>
<keyword evidence="2" id="KW-0813">Transport</keyword>
<feature type="transmembrane region" description="Helical" evidence="11">
    <location>
        <begin position="333"/>
        <end position="357"/>
    </location>
</feature>
<evidence type="ECO:0000256" key="5">
    <source>
        <dbReference type="ARBA" id="ARBA00023065"/>
    </source>
</evidence>
<feature type="domain" description="CBS" evidence="12">
    <location>
        <begin position="643"/>
        <end position="701"/>
    </location>
</feature>
<dbReference type="InterPro" id="IPR000644">
    <property type="entry name" value="CBS_dom"/>
</dbReference>
<feature type="transmembrane region" description="Helical" evidence="11">
    <location>
        <begin position="105"/>
        <end position="128"/>
    </location>
</feature>
<feature type="transmembrane region" description="Helical" evidence="11">
    <location>
        <begin position="21"/>
        <end position="45"/>
    </location>
</feature>
<evidence type="ECO:0000256" key="3">
    <source>
        <dbReference type="ARBA" id="ARBA00022692"/>
    </source>
</evidence>
<evidence type="ECO:0000256" key="10">
    <source>
        <dbReference type="PROSITE-ProRule" id="PRU00703"/>
    </source>
</evidence>
<dbReference type="FunFam" id="1.10.3080.10:FF:000018">
    <property type="entry name" value="Chloride transporter, ClC family"/>
    <property type="match status" value="1"/>
</dbReference>
<dbReference type="GeneID" id="39855478"/>
<evidence type="ECO:0000259" key="12">
    <source>
        <dbReference type="PROSITE" id="PS51371"/>
    </source>
</evidence>
<dbReference type="GO" id="GO:0034707">
    <property type="term" value="C:chloride channel complex"/>
    <property type="evidence" value="ECO:0007669"/>
    <property type="project" value="UniProtKB-KW"/>
</dbReference>
<keyword evidence="10" id="KW-0129">CBS domain</keyword>
<dbReference type="InterPro" id="IPR001807">
    <property type="entry name" value="ClC"/>
</dbReference>
<dbReference type="Proteomes" id="UP000296216">
    <property type="component" value="Chromosome"/>
</dbReference>
<evidence type="ECO:0000256" key="1">
    <source>
        <dbReference type="ARBA" id="ARBA00004141"/>
    </source>
</evidence>
<dbReference type="SMART" id="SM00116">
    <property type="entry name" value="CBS"/>
    <property type="match status" value="2"/>
</dbReference>
<dbReference type="GO" id="GO:0005254">
    <property type="term" value="F:chloride channel activity"/>
    <property type="evidence" value="ECO:0007669"/>
    <property type="project" value="UniProtKB-KW"/>
</dbReference>
<feature type="transmembrane region" description="Helical" evidence="11">
    <location>
        <begin position="369"/>
        <end position="392"/>
    </location>
</feature>
<evidence type="ECO:0000256" key="11">
    <source>
        <dbReference type="SAM" id="Phobius"/>
    </source>
</evidence>
<accession>A0A4D6GU70</accession>
<evidence type="ECO:0000313" key="15">
    <source>
        <dbReference type="Proteomes" id="UP000296216"/>
    </source>
</evidence>
<dbReference type="PANTHER" id="PTHR43427">
    <property type="entry name" value="CHLORIDE CHANNEL PROTEIN CLC-E"/>
    <property type="match status" value="1"/>
</dbReference>
<dbReference type="EMBL" id="CP038631">
    <property type="protein sequence ID" value="QCC45289.1"/>
    <property type="molecule type" value="Genomic_DNA"/>
</dbReference>
<dbReference type="SUPFAM" id="SSF81340">
    <property type="entry name" value="Clc chloride channel"/>
    <property type="match status" value="1"/>
</dbReference>
<dbReference type="RefSeq" id="WP_136361488.1">
    <property type="nucleotide sequence ID" value="NZ_VRYN01000001.1"/>
</dbReference>
<organism evidence="13 15">
    <name type="scientific">Halobacterium salinarum (strain ATCC 33171 / DSM 3754 / JCM 8978 / NBRC 102687 / NCIMB 764 / 91-R6)</name>
    <dbReference type="NCBI Taxonomy" id="2597657"/>
    <lineage>
        <taxon>Archaea</taxon>
        <taxon>Methanobacteriati</taxon>
        <taxon>Methanobacteriota</taxon>
        <taxon>Stenosarchaea group</taxon>
        <taxon>Halobacteria</taxon>
        <taxon>Halobacteriales</taxon>
        <taxon>Halobacteriaceae</taxon>
        <taxon>Halobacterium</taxon>
    </lineage>
</organism>
<dbReference type="CDD" id="cd02205">
    <property type="entry name" value="CBS_pair_SF"/>
    <property type="match status" value="1"/>
</dbReference>
<keyword evidence="4 11" id="KW-1133">Transmembrane helix</keyword>
<dbReference type="Pfam" id="PF00571">
    <property type="entry name" value="CBS"/>
    <property type="match status" value="2"/>
</dbReference>
<keyword evidence="3 11" id="KW-0812">Transmembrane</keyword>
<dbReference type="PANTHER" id="PTHR43427:SF6">
    <property type="entry name" value="CHLORIDE CHANNEL PROTEIN CLC-E"/>
    <property type="match status" value="1"/>
</dbReference>
<evidence type="ECO:0000313" key="14">
    <source>
        <dbReference type="EMBL" id="TYO81558.1"/>
    </source>
</evidence>
<feature type="transmembrane region" description="Helical" evidence="11">
    <location>
        <begin position="455"/>
        <end position="473"/>
    </location>
</feature>
<feature type="transmembrane region" description="Helical" evidence="11">
    <location>
        <begin position="494"/>
        <end position="518"/>
    </location>
</feature>
<comment type="subcellular location">
    <subcellularLocation>
        <location evidence="1">Membrane</location>
        <topology evidence="1">Multi-pass membrane protein</topology>
    </subcellularLocation>
</comment>
<dbReference type="Gene3D" id="3.10.580.10">
    <property type="entry name" value="CBS-domain"/>
    <property type="match status" value="1"/>
</dbReference>
<sequence>MTSHRRLRSLESWVPDDIDRLGAWTNSVNAALGLAVAIVGVVLGGPPLERLDTILVGGGLAVVSAYNLHRIAHHTLEHPDFVRAAGILSLWLVVSAVRIDAATPGVLTDAALCIGVLVFAVSALDFVAQFRGRPGKCRWARTHGPRVSAAAVAAGDTLRRWHRSATSSIRFFLSRDGVRLNTAAILVGIVAGLGAVVFRITIFAAQAVFFGATLNPGAVSFAPIHVPNLFGALAPLGPLRYALVPAVGGLIVGLVIRRTTTAIRGHGVPEVLESLMVHNGQIDPKIAVYKTVSSSIAIASGASLGREGPIVQIGSAAGSYFGAFVHSRYTRTLVAAGAGSGIAATFNTPLAGVMFALEILLSEYALTNVVTVVLSAVTATAVARSVLAFTAVPGVREFLVPITYHIVTPSLEFPLYAGLGVVAAGIGAAVVRLLYASEHLFQDRWDLPGYLTPAIGGALLGVSVLLTAVLLDASPLQSATWLFGVGYGTIHSSIAGDLTLLVLVALAVLKVVGFSLSIGSGNSGGVFSPTLYVGAMAGGAFGVLVNAAFAGTASAGAYALVGTAGVFAATASAPLTATLIIFELTGQYTIILPLLAVTVIGSEVAQGLLDNGTIYTEALRDKGITVQERRIGSLEDLAAKDVMSTDVDTVTVGTSAMDALRVFQQRSHRGLPIVDADDTVAGMLVRSDVEPLVTVAGDTAETVAVCARDGGQSPSTAVEELGTTNVVTATPDTNLLTLVDRMARVDIGRIPIVDTDGSLVGIVTRTDVLAAYDRIPIDDVGDRQWALPDAGA</sequence>
<keyword evidence="6 11" id="KW-0472">Membrane</keyword>
<reference evidence="13" key="3">
    <citation type="journal article" name="MicrobiologyOpen">
        <title>Whole-genome comparison between the type strain of Halobacterium salinarum (DSM 3754(T)) and the laboratory strains R1 and NRC-1.</title>
        <authorList>
            <person name="Pfeiffer F."/>
            <person name="Losensky G."/>
            <person name="Marchfelder A."/>
            <person name="Habermann B."/>
            <person name="Dyall-Smith M."/>
        </authorList>
    </citation>
    <scope>NUCLEOTIDE SEQUENCE</scope>
    <source>
        <strain evidence="13">91-R6</strain>
    </source>
</reference>
<evidence type="ECO:0000256" key="6">
    <source>
        <dbReference type="ARBA" id="ARBA00023136"/>
    </source>
</evidence>
<keyword evidence="8" id="KW-0868">Chloride</keyword>
<dbReference type="CDD" id="cd00400">
    <property type="entry name" value="Voltage_gated_ClC"/>
    <property type="match status" value="1"/>
</dbReference>
<feature type="transmembrane region" description="Helical" evidence="11">
    <location>
        <begin position="183"/>
        <end position="209"/>
    </location>
</feature>
<dbReference type="InterPro" id="IPR046342">
    <property type="entry name" value="CBS_dom_sf"/>
</dbReference>
<keyword evidence="7" id="KW-0869">Chloride channel</keyword>
<dbReference type="PRINTS" id="PR00762">
    <property type="entry name" value="CLCHANNEL"/>
</dbReference>
<proteinExistence type="predicted"/>
<dbReference type="AlphaFoldDB" id="A0A4D6GU70"/>
<reference evidence="14 16" key="2">
    <citation type="submission" date="2019-07" db="EMBL/GenBank/DDBJ databases">
        <title>Genomic Encyclopedia of Archaeal and Bacterial Type Strains, Phase II (KMG-II): from individual species to whole genera.</title>
        <authorList>
            <person name="Goeker M."/>
        </authorList>
    </citation>
    <scope>NUCLEOTIDE SEQUENCE [LARGE SCALE GENOMIC DNA]</scope>
    <source>
        <strain evidence="14 16">DSM 3754</strain>
    </source>
</reference>
<dbReference type="InterPro" id="IPR050368">
    <property type="entry name" value="ClC-type_chloride_channel"/>
</dbReference>